<reference evidence="2 3" key="1">
    <citation type="journal article" date="2012" name="Eukaryot. Cell">
        <title>Genome sequence of the fungus Glarea lozoyensis: the first genome sequence of a species from the Helotiaceae family.</title>
        <authorList>
            <person name="Youssar L."/>
            <person name="Gruening B.A."/>
            <person name="Erxleben A."/>
            <person name="Guenther S."/>
            <person name="Huettel W."/>
        </authorList>
    </citation>
    <scope>NUCLEOTIDE SEQUENCE [LARGE SCALE GENOMIC DNA]</scope>
    <source>
        <strain evidence="3">ATCC 74030 / MF5533</strain>
    </source>
</reference>
<sequence>MGVLCSTVDKNGDEPSEGKAQGQHFTLTPHRLHKMPKFVAATKETRSAVKWEERILKGDETSKETAA</sequence>
<gene>
    <name evidence="2" type="ORF">M7I_4544</name>
</gene>
<dbReference type="Proteomes" id="UP000005446">
    <property type="component" value="Unassembled WGS sequence"/>
</dbReference>
<evidence type="ECO:0000256" key="1">
    <source>
        <dbReference type="SAM" id="MobiDB-lite"/>
    </source>
</evidence>
<protein>
    <submittedName>
        <fullName evidence="2">Uncharacterized protein</fullName>
    </submittedName>
</protein>
<accession>H0EPG5</accession>
<dbReference type="AlphaFoldDB" id="H0EPG5"/>
<dbReference type="InParanoid" id="H0EPG5"/>
<evidence type="ECO:0000313" key="3">
    <source>
        <dbReference type="Proteomes" id="UP000005446"/>
    </source>
</evidence>
<evidence type="ECO:0000313" key="2">
    <source>
        <dbReference type="EMBL" id="EHK99577.1"/>
    </source>
</evidence>
<proteinExistence type="predicted"/>
<organism evidence="2 3">
    <name type="scientific">Glarea lozoyensis (strain ATCC 74030 / MF5533)</name>
    <dbReference type="NCBI Taxonomy" id="1104152"/>
    <lineage>
        <taxon>Eukaryota</taxon>
        <taxon>Fungi</taxon>
        <taxon>Dikarya</taxon>
        <taxon>Ascomycota</taxon>
        <taxon>Pezizomycotina</taxon>
        <taxon>Leotiomycetes</taxon>
        <taxon>Helotiales</taxon>
        <taxon>Helotiaceae</taxon>
        <taxon>Glarea</taxon>
    </lineage>
</organism>
<comment type="caution">
    <text evidence="2">The sequence shown here is derived from an EMBL/GenBank/DDBJ whole genome shotgun (WGS) entry which is preliminary data.</text>
</comment>
<feature type="region of interest" description="Disordered" evidence="1">
    <location>
        <begin position="1"/>
        <end position="24"/>
    </location>
</feature>
<keyword evidence="3" id="KW-1185">Reference proteome</keyword>
<dbReference type="EMBL" id="AGUE01000111">
    <property type="protein sequence ID" value="EHK99577.1"/>
    <property type="molecule type" value="Genomic_DNA"/>
</dbReference>
<dbReference type="HOGENOM" id="CLU_2812588_0_0_1"/>
<name>H0EPG5_GLAL7</name>